<dbReference type="InterPro" id="IPR039513">
    <property type="entry name" value="PL-6"/>
</dbReference>
<dbReference type="InterPro" id="IPR011050">
    <property type="entry name" value="Pectin_lyase_fold/virulence"/>
</dbReference>
<dbReference type="EC" id="4.2.2.3" evidence="1"/>
<sequence length="110" mass="11988">MCFAFAKAQTIPVNDDSQLSEAIKKAQPGDTIVMVNKEWKDVDIKFKAIGTSERPIVLKSQTAGSVKLTGTSTLRIGGDYLEVHGLWFENGNVGKNNVVRFEADSDTPSN</sequence>
<name>A0A090WEH5_NONUL</name>
<dbReference type="AlphaFoldDB" id="A0A090WEH5"/>
<dbReference type="InterPro" id="IPR012334">
    <property type="entry name" value="Pectin_lyas_fold"/>
</dbReference>
<gene>
    <name evidence="1" type="ORF">JCM19275_1822</name>
</gene>
<dbReference type="SUPFAM" id="SSF51126">
    <property type="entry name" value="Pectin lyase-like"/>
    <property type="match status" value="1"/>
</dbReference>
<dbReference type="Proteomes" id="UP000029647">
    <property type="component" value="Unassembled WGS sequence"/>
</dbReference>
<comment type="caution">
    <text evidence="1">The sequence shown here is derived from an EMBL/GenBank/DDBJ whole genome shotgun (WGS) entry which is preliminary data.</text>
</comment>
<dbReference type="Gene3D" id="2.160.20.10">
    <property type="entry name" value="Single-stranded right-handed beta-helix, Pectin lyase-like"/>
    <property type="match status" value="1"/>
</dbReference>
<evidence type="ECO:0000313" key="1">
    <source>
        <dbReference type="EMBL" id="GAL75371.1"/>
    </source>
</evidence>
<dbReference type="EMBL" id="BBNT01000005">
    <property type="protein sequence ID" value="GAL75371.1"/>
    <property type="molecule type" value="Genomic_DNA"/>
</dbReference>
<protein>
    <submittedName>
        <fullName evidence="1">Alginate lyase</fullName>
        <ecNumber evidence="1">4.2.2.3</ecNumber>
    </submittedName>
</protein>
<evidence type="ECO:0000313" key="2">
    <source>
        <dbReference type="Proteomes" id="UP000029647"/>
    </source>
</evidence>
<proteinExistence type="predicted"/>
<dbReference type="Pfam" id="PF14592">
    <property type="entry name" value="Chondroitinas_B"/>
    <property type="match status" value="1"/>
</dbReference>
<reference evidence="1 2" key="1">
    <citation type="journal article" date="2014" name="Genome Announc.">
        <title>Draft Genome Sequences of Marine Flavobacterium Nonlabens Strains NR17, NR24, NR27, NR32, NR33, and Ara13.</title>
        <authorList>
            <person name="Nakanishi M."/>
            <person name="Meirelles P."/>
            <person name="Suzuki R."/>
            <person name="Takatani N."/>
            <person name="Mino S."/>
            <person name="Suda W."/>
            <person name="Oshima K."/>
            <person name="Hattori M."/>
            <person name="Ohkuma M."/>
            <person name="Hosokawa M."/>
            <person name="Miyashita K."/>
            <person name="Thompson F.L."/>
            <person name="Niwa A."/>
            <person name="Sawabe T."/>
            <person name="Sawabe T."/>
        </authorList>
    </citation>
    <scope>NUCLEOTIDE SEQUENCE [LARGE SCALE GENOMIC DNA]</scope>
    <source>
        <strain evidence="2">JCM19275</strain>
    </source>
</reference>
<dbReference type="GO" id="GO:0045135">
    <property type="term" value="F:poly(beta-D-mannuronate) lyase activity"/>
    <property type="evidence" value="ECO:0007669"/>
    <property type="project" value="UniProtKB-EC"/>
</dbReference>
<accession>A0A090WEH5</accession>
<organism evidence="1 2">
    <name type="scientific">Nonlabens ulvanivorans</name>
    <name type="common">Persicivirga ulvanivorans</name>
    <dbReference type="NCBI Taxonomy" id="906888"/>
    <lineage>
        <taxon>Bacteria</taxon>
        <taxon>Pseudomonadati</taxon>
        <taxon>Bacteroidota</taxon>
        <taxon>Flavobacteriia</taxon>
        <taxon>Flavobacteriales</taxon>
        <taxon>Flavobacteriaceae</taxon>
        <taxon>Nonlabens</taxon>
    </lineage>
</organism>
<keyword evidence="1" id="KW-0456">Lyase</keyword>